<evidence type="ECO:0000256" key="3">
    <source>
        <dbReference type="SAM" id="Phobius"/>
    </source>
</evidence>
<dbReference type="Pfam" id="PF12849">
    <property type="entry name" value="PBP_like_2"/>
    <property type="match status" value="1"/>
</dbReference>
<feature type="transmembrane region" description="Helical" evidence="3">
    <location>
        <begin position="575"/>
        <end position="595"/>
    </location>
</feature>
<feature type="compositionally biased region" description="Polar residues" evidence="2">
    <location>
        <begin position="475"/>
        <end position="489"/>
    </location>
</feature>
<dbReference type="InterPro" id="IPR024370">
    <property type="entry name" value="PBP_domain"/>
</dbReference>
<feature type="compositionally biased region" description="Low complexity" evidence="2">
    <location>
        <begin position="451"/>
        <end position="474"/>
    </location>
</feature>
<feature type="region of interest" description="Disordered" evidence="2">
    <location>
        <begin position="404"/>
        <end position="526"/>
    </location>
</feature>
<dbReference type="PANTHER" id="PTHR42996">
    <property type="entry name" value="PHOSPHATE-BINDING PROTEIN PSTS"/>
    <property type="match status" value="1"/>
</dbReference>
<keyword evidence="3" id="KW-1133">Transmembrane helix</keyword>
<comment type="caution">
    <text evidence="6">The sequence shown here is derived from an EMBL/GenBank/DDBJ whole genome shotgun (WGS) entry which is preliminary data.</text>
</comment>
<keyword evidence="3" id="KW-0472">Membrane</keyword>
<feature type="compositionally biased region" description="Low complexity" evidence="2">
    <location>
        <begin position="430"/>
        <end position="444"/>
    </location>
</feature>
<accession>A0A2W2G705</accession>
<dbReference type="EMBL" id="POUA01000103">
    <property type="protein sequence ID" value="PZG45696.1"/>
    <property type="molecule type" value="Genomic_DNA"/>
</dbReference>
<dbReference type="CDD" id="cd13565">
    <property type="entry name" value="PBP2_PstS"/>
    <property type="match status" value="1"/>
</dbReference>
<feature type="compositionally biased region" description="Gly residues" evidence="2">
    <location>
        <begin position="405"/>
        <end position="429"/>
    </location>
</feature>
<dbReference type="InterPro" id="IPR050962">
    <property type="entry name" value="Phosphate-bind_PstS"/>
</dbReference>
<evidence type="ECO:0000256" key="4">
    <source>
        <dbReference type="SAM" id="SignalP"/>
    </source>
</evidence>
<keyword evidence="7" id="KW-1185">Reference proteome</keyword>
<dbReference type="RefSeq" id="WP_111168110.1">
    <property type="nucleotide sequence ID" value="NZ_POUA01000103.1"/>
</dbReference>
<evidence type="ECO:0000256" key="2">
    <source>
        <dbReference type="SAM" id="MobiDB-lite"/>
    </source>
</evidence>
<sequence length="604" mass="63058">MIAGRLSRVTAAVFLALLCAAAPARGSALPPVSGAGSTFASPAIDQWIVDAGAKLGLAVSYNANGSTAGRTQFEQKLVDFASSDVSYRFPNGLANEPTPTQPFTYLPLVAGGTAMLYNLKDNAGRPITDLQLTGPLIMKIYHQHWKSNGNILWNDPMIKAENPHLEFRLPATPIIVVARKGGSGTTAVFTEYLRTQASQLWHEYIYNSGQACYGGEPCLPTSDWPSERGAELRADSAGLADFVGSKNGTIGYAEFAYALQRGLPVARVKNKSGNYVLPTACNQAIALTEAKRNPDGTYNLLEVYDHGHASAYPISSYNYVIVPAGGSDPAKGETMAKFVLYSITDGQKLASDLGYSPLPSNLIRQGFIALNDVPGHPPIPADPDVWGKFYQGLALPDGTKCGDAGQKGTGGGVDGGGGVGGNDGGGGQNNGDQNQNQNPNQNPNGDKDKPQNPGQNQPQNKNTPNGNNPAKNTKQPTQGPGTNNPQQTGGPVAQGQGRDPTGPDAPVQDGATSPASPDGTVTTTTGDPALALQQQQSQTLAQPGAATANSLIDPRLAADSAKAVDATARSAATPWALYVVAMVVITGLFLPPPLLRLIRRKRGA</sequence>
<keyword evidence="3" id="KW-0812">Transmembrane</keyword>
<evidence type="ECO:0000256" key="1">
    <source>
        <dbReference type="ARBA" id="ARBA00008725"/>
    </source>
</evidence>
<feature type="chain" id="PRO_5039473464" description="PBP domain-containing protein" evidence="4">
    <location>
        <begin position="25"/>
        <end position="604"/>
    </location>
</feature>
<proteinExistence type="inferred from homology"/>
<name>A0A2W2G705_9ACTN</name>
<keyword evidence="4" id="KW-0732">Signal</keyword>
<feature type="signal peptide" evidence="4">
    <location>
        <begin position="1"/>
        <end position="24"/>
    </location>
</feature>
<dbReference type="AlphaFoldDB" id="A0A2W2G705"/>
<evidence type="ECO:0000313" key="7">
    <source>
        <dbReference type="Proteomes" id="UP000248544"/>
    </source>
</evidence>
<evidence type="ECO:0000259" key="5">
    <source>
        <dbReference type="Pfam" id="PF12849"/>
    </source>
</evidence>
<dbReference type="Gene3D" id="3.40.190.10">
    <property type="entry name" value="Periplasmic binding protein-like II"/>
    <property type="match status" value="2"/>
</dbReference>
<dbReference type="PANTHER" id="PTHR42996:SF1">
    <property type="entry name" value="PHOSPHATE-BINDING PROTEIN PSTS"/>
    <property type="match status" value="1"/>
</dbReference>
<reference evidence="6 7" key="1">
    <citation type="submission" date="2018-01" db="EMBL/GenBank/DDBJ databases">
        <title>Draft genome sequence of Sphaerisporangium sp. 7K107.</title>
        <authorList>
            <person name="Sahin N."/>
            <person name="Saygin H."/>
            <person name="Ay H."/>
        </authorList>
    </citation>
    <scope>NUCLEOTIDE SEQUENCE [LARGE SCALE GENOMIC DNA]</scope>
    <source>
        <strain evidence="6 7">7K107</strain>
    </source>
</reference>
<organism evidence="6 7">
    <name type="scientific">Spongiactinospora gelatinilytica</name>
    <dbReference type="NCBI Taxonomy" id="2666298"/>
    <lineage>
        <taxon>Bacteria</taxon>
        <taxon>Bacillati</taxon>
        <taxon>Actinomycetota</taxon>
        <taxon>Actinomycetes</taxon>
        <taxon>Streptosporangiales</taxon>
        <taxon>Streptosporangiaceae</taxon>
        <taxon>Spongiactinospora</taxon>
    </lineage>
</organism>
<dbReference type="SUPFAM" id="SSF53850">
    <property type="entry name" value="Periplasmic binding protein-like II"/>
    <property type="match status" value="1"/>
</dbReference>
<protein>
    <recommendedName>
        <fullName evidence="5">PBP domain-containing protein</fullName>
    </recommendedName>
</protein>
<gene>
    <name evidence="6" type="ORF">C1I98_15205</name>
</gene>
<feature type="domain" description="PBP" evidence="5">
    <location>
        <begin position="24"/>
        <end position="343"/>
    </location>
</feature>
<comment type="similarity">
    <text evidence="1">Belongs to the PstS family.</text>
</comment>
<evidence type="ECO:0000313" key="6">
    <source>
        <dbReference type="EMBL" id="PZG45696.1"/>
    </source>
</evidence>
<dbReference type="Proteomes" id="UP000248544">
    <property type="component" value="Unassembled WGS sequence"/>
</dbReference>